<name>A0ABQ3X5B3_9ACTN</name>
<protein>
    <submittedName>
        <fullName evidence="2">Uncharacterized protein</fullName>
    </submittedName>
</protein>
<feature type="region of interest" description="Disordered" evidence="1">
    <location>
        <begin position="1"/>
        <end position="118"/>
    </location>
</feature>
<dbReference type="EMBL" id="BOMG01000033">
    <property type="protein sequence ID" value="GID53710.1"/>
    <property type="molecule type" value="Genomic_DNA"/>
</dbReference>
<evidence type="ECO:0000313" key="3">
    <source>
        <dbReference type="Proteomes" id="UP000612282"/>
    </source>
</evidence>
<comment type="caution">
    <text evidence="2">The sequence shown here is derived from an EMBL/GenBank/DDBJ whole genome shotgun (WGS) entry which is preliminary data.</text>
</comment>
<gene>
    <name evidence="2" type="ORF">Aco03nite_021140</name>
</gene>
<reference evidence="2 3" key="1">
    <citation type="submission" date="2021-01" db="EMBL/GenBank/DDBJ databases">
        <title>Whole genome shotgun sequence of Actinoplanes couchii NBRC 106145.</title>
        <authorList>
            <person name="Komaki H."/>
            <person name="Tamura T."/>
        </authorList>
    </citation>
    <scope>NUCLEOTIDE SEQUENCE [LARGE SCALE GENOMIC DNA]</scope>
    <source>
        <strain evidence="2 3">NBRC 106145</strain>
    </source>
</reference>
<sequence>MAGLKSPDRITCSDRIPRADVGGDRLVGGPQPTGMRDTHHAPPGEPLCEDDGAGPRGPHHRPGRGGQIDTPVPGQPGLIGRIEGPGDRGGPHRPDEDQRQEHGDDRHAGKPARPAGIPRLALWTAADCGLRAEAAVLG</sequence>
<dbReference type="Proteomes" id="UP000612282">
    <property type="component" value="Unassembled WGS sequence"/>
</dbReference>
<feature type="compositionally biased region" description="Basic and acidic residues" evidence="1">
    <location>
        <begin position="1"/>
        <end position="23"/>
    </location>
</feature>
<keyword evidence="3" id="KW-1185">Reference proteome</keyword>
<evidence type="ECO:0000256" key="1">
    <source>
        <dbReference type="SAM" id="MobiDB-lite"/>
    </source>
</evidence>
<feature type="compositionally biased region" description="Basic and acidic residues" evidence="1">
    <location>
        <begin position="84"/>
        <end position="108"/>
    </location>
</feature>
<evidence type="ECO:0000313" key="2">
    <source>
        <dbReference type="EMBL" id="GID53710.1"/>
    </source>
</evidence>
<organism evidence="2 3">
    <name type="scientific">Actinoplanes couchii</name>
    <dbReference type="NCBI Taxonomy" id="403638"/>
    <lineage>
        <taxon>Bacteria</taxon>
        <taxon>Bacillati</taxon>
        <taxon>Actinomycetota</taxon>
        <taxon>Actinomycetes</taxon>
        <taxon>Micromonosporales</taxon>
        <taxon>Micromonosporaceae</taxon>
        <taxon>Actinoplanes</taxon>
    </lineage>
</organism>
<accession>A0ABQ3X5B3</accession>
<proteinExistence type="predicted"/>